<feature type="domain" description="Glycylpeptide N-tetradecanoyltransferase N-terminal" evidence="8">
    <location>
        <begin position="98"/>
        <end position="249"/>
    </location>
</feature>
<evidence type="ECO:0000259" key="9">
    <source>
        <dbReference type="Pfam" id="PF02799"/>
    </source>
</evidence>
<reference evidence="10" key="1">
    <citation type="submission" date="2014-11" db="EMBL/GenBank/DDBJ databases">
        <authorList>
            <person name="Otto D Thomas"/>
            <person name="Naeem Raeece"/>
        </authorList>
    </citation>
    <scope>NUCLEOTIDE SEQUENCE</scope>
</reference>
<evidence type="ECO:0000256" key="5">
    <source>
        <dbReference type="RuleBase" id="RU000586"/>
    </source>
</evidence>
<dbReference type="GO" id="GO:0004379">
    <property type="term" value="F:glycylpeptide N-tetradecanoyltransferase activity"/>
    <property type="evidence" value="ECO:0007669"/>
    <property type="project" value="UniProtKB-EC"/>
</dbReference>
<dbReference type="PIRSF" id="PIRSF015892">
    <property type="entry name" value="N-myristl_transf"/>
    <property type="match status" value="1"/>
</dbReference>
<evidence type="ECO:0000256" key="1">
    <source>
        <dbReference type="ARBA" id="ARBA00009469"/>
    </source>
</evidence>
<evidence type="ECO:0000256" key="3">
    <source>
        <dbReference type="ARBA" id="ARBA00022679"/>
    </source>
</evidence>
<evidence type="ECO:0000313" key="10">
    <source>
        <dbReference type="EMBL" id="CEM31008.1"/>
    </source>
</evidence>
<feature type="domain" description="Glycylpeptide N-tetradecanoyltransferase C-terminal" evidence="9">
    <location>
        <begin position="263"/>
        <end position="489"/>
    </location>
</feature>
<name>A0A0G4GLL3_9ALVE</name>
<dbReference type="SUPFAM" id="SSF55729">
    <property type="entry name" value="Acyl-CoA N-acyltransferases (Nat)"/>
    <property type="match status" value="3"/>
</dbReference>
<dbReference type="InterPro" id="IPR022677">
    <property type="entry name" value="NMT_C"/>
</dbReference>
<feature type="region of interest" description="Disordered" evidence="7">
    <location>
        <begin position="1"/>
        <end position="47"/>
    </location>
</feature>
<dbReference type="InterPro" id="IPR022676">
    <property type="entry name" value="NMT_N"/>
</dbReference>
<evidence type="ECO:0000256" key="2">
    <source>
        <dbReference type="ARBA" id="ARBA00012923"/>
    </source>
</evidence>
<evidence type="ECO:0000256" key="6">
    <source>
        <dbReference type="RuleBase" id="RU004178"/>
    </source>
</evidence>
<proteinExistence type="inferred from homology"/>
<dbReference type="InterPro" id="IPR016181">
    <property type="entry name" value="Acyl_CoA_acyltransferase"/>
</dbReference>
<keyword evidence="3 5" id="KW-0808">Transferase</keyword>
<dbReference type="AlphaFoldDB" id="A0A0G4GLL3"/>
<feature type="compositionally biased region" description="Basic and acidic residues" evidence="7">
    <location>
        <begin position="357"/>
        <end position="368"/>
    </location>
</feature>
<comment type="catalytic activity">
    <reaction evidence="5">
        <text>N-terminal glycyl-[protein] + tetradecanoyl-CoA = N-tetradecanoylglycyl-[protein] + CoA + H(+)</text>
        <dbReference type="Rhea" id="RHEA:15521"/>
        <dbReference type="Rhea" id="RHEA-COMP:12666"/>
        <dbReference type="Rhea" id="RHEA-COMP:12667"/>
        <dbReference type="ChEBI" id="CHEBI:15378"/>
        <dbReference type="ChEBI" id="CHEBI:57287"/>
        <dbReference type="ChEBI" id="CHEBI:57385"/>
        <dbReference type="ChEBI" id="CHEBI:64723"/>
        <dbReference type="ChEBI" id="CHEBI:133050"/>
        <dbReference type="EC" id="2.3.1.97"/>
    </reaction>
</comment>
<comment type="similarity">
    <text evidence="1 6">Belongs to the NMT family.</text>
</comment>
<dbReference type="EMBL" id="CDMZ01001331">
    <property type="protein sequence ID" value="CEM31008.1"/>
    <property type="molecule type" value="Genomic_DNA"/>
</dbReference>
<organism evidence="10">
    <name type="scientific">Chromera velia CCMP2878</name>
    <dbReference type="NCBI Taxonomy" id="1169474"/>
    <lineage>
        <taxon>Eukaryota</taxon>
        <taxon>Sar</taxon>
        <taxon>Alveolata</taxon>
        <taxon>Colpodellida</taxon>
        <taxon>Chromeraceae</taxon>
        <taxon>Chromera</taxon>
    </lineage>
</organism>
<feature type="region of interest" description="Disordered" evidence="7">
    <location>
        <begin position="345"/>
        <end position="377"/>
    </location>
</feature>
<dbReference type="VEuPathDB" id="CryptoDB:Cvel_22438"/>
<dbReference type="InterPro" id="IPR000903">
    <property type="entry name" value="NMT"/>
</dbReference>
<evidence type="ECO:0000256" key="4">
    <source>
        <dbReference type="ARBA" id="ARBA00023315"/>
    </source>
</evidence>
<protein>
    <recommendedName>
        <fullName evidence="2 5">Glycylpeptide N-tetradecanoyltransferase</fullName>
        <ecNumber evidence="2 5">2.3.1.97</ecNumber>
    </recommendedName>
</protein>
<accession>A0A0G4GLL3</accession>
<evidence type="ECO:0000256" key="7">
    <source>
        <dbReference type="SAM" id="MobiDB-lite"/>
    </source>
</evidence>
<gene>
    <name evidence="10" type="ORF">Cvel_22438</name>
</gene>
<evidence type="ECO:0000259" key="8">
    <source>
        <dbReference type="Pfam" id="PF01233"/>
    </source>
</evidence>
<dbReference type="Pfam" id="PF02799">
    <property type="entry name" value="NMT_C"/>
    <property type="match status" value="1"/>
</dbReference>
<feature type="compositionally biased region" description="Low complexity" evidence="7">
    <location>
        <begin position="9"/>
        <end position="24"/>
    </location>
</feature>
<dbReference type="PhylomeDB" id="A0A0G4GLL3"/>
<comment type="function">
    <text evidence="5">Adds a myristoyl group to the N-terminal glycine residue of certain cellular proteins.</text>
</comment>
<dbReference type="GO" id="GO:0005737">
    <property type="term" value="C:cytoplasm"/>
    <property type="evidence" value="ECO:0007669"/>
    <property type="project" value="TreeGrafter"/>
</dbReference>
<dbReference type="PANTHER" id="PTHR11377">
    <property type="entry name" value="N-MYRISTOYL TRANSFERASE"/>
    <property type="match status" value="1"/>
</dbReference>
<dbReference type="EC" id="2.3.1.97" evidence="2 5"/>
<keyword evidence="4 5" id="KW-0012">Acyltransferase</keyword>
<dbReference type="Pfam" id="PF01233">
    <property type="entry name" value="NMT"/>
    <property type="match status" value="1"/>
</dbReference>
<dbReference type="PANTHER" id="PTHR11377:SF5">
    <property type="entry name" value="GLYCYLPEPTIDE N-TETRADECANOYLTRANSFERASE"/>
    <property type="match status" value="1"/>
</dbReference>
<sequence length="500" mass="55568">MTDKDNTSPKKQPGSPSPPAAGDGSPKKQKQTAGQGAGGTKLKDAKQLQAMIDESERREAQVNPALRPHAFWDEQPVLKLTDAANTGEYAPLEFVTPRPEPYPLPQGFVWDCLDLKDDKQLEELHSFLAEHYIEDREVQSTLRFTYSKDILRIALLSPGFLSDWHIGVRTEGKRKLVAFISGTPQLLLMGEEKVKECTVNFLCVMRKLRAKRLAPVLIKELTRRVAATEGYQQAIYTNTDLLPGAIGTCVYWHRPLNFRKLLECQFVGVPAKVTISAAIRLFRVPDPVQRSPPFQRMEVKDAAAVAELLNGYLKKFRVRPHFTEETVAHWVTACGPKDTAPSAAAAAAPAANGASSSEEKEKAENGGEEKEEGAEEAKEVDTATMYCFVRKDKKGAALDFFSLYGLDFRVVGQGEQKHSHLRVAYLYYYAAGTLSATDLVGDAIANAKQLGYDVVNSLDALETGTVVKELKFEPGKPLHYYMYNYRCPRSQPHEIGMLLF</sequence>
<dbReference type="Gene3D" id="3.40.630.170">
    <property type="match status" value="1"/>
</dbReference>
<feature type="compositionally biased region" description="Low complexity" evidence="7">
    <location>
        <begin position="345"/>
        <end position="356"/>
    </location>
</feature>